<evidence type="ECO:0000313" key="3">
    <source>
        <dbReference type="Proteomes" id="UP000676336"/>
    </source>
</evidence>
<sequence length="67" mass="7810">MWNYDKLSPSLFNHDKVLNIFSHHFNSTVRRVTSHVDDLGYDSGYGERNKWDPYNDNVSSSDTDSDL</sequence>
<evidence type="ECO:0000256" key="1">
    <source>
        <dbReference type="SAM" id="MobiDB-lite"/>
    </source>
</evidence>
<dbReference type="AlphaFoldDB" id="A0A8S3K765"/>
<dbReference type="Proteomes" id="UP000676336">
    <property type="component" value="Unassembled WGS sequence"/>
</dbReference>
<name>A0A8S3K765_9BILA</name>
<gene>
    <name evidence="2" type="ORF">SMN809_LOCUS83997</name>
</gene>
<feature type="compositionally biased region" description="Low complexity" evidence="1">
    <location>
        <begin position="55"/>
        <end position="67"/>
    </location>
</feature>
<feature type="region of interest" description="Disordered" evidence="1">
    <location>
        <begin position="42"/>
        <end position="67"/>
    </location>
</feature>
<reference evidence="2" key="1">
    <citation type="submission" date="2021-02" db="EMBL/GenBank/DDBJ databases">
        <authorList>
            <person name="Nowell W R."/>
        </authorList>
    </citation>
    <scope>NUCLEOTIDE SEQUENCE</scope>
</reference>
<protein>
    <submittedName>
        <fullName evidence="2">Uncharacterized protein</fullName>
    </submittedName>
</protein>
<accession>A0A8S3K765</accession>
<evidence type="ECO:0000313" key="2">
    <source>
        <dbReference type="EMBL" id="CAF5224833.1"/>
    </source>
</evidence>
<dbReference type="EMBL" id="CAJOBI010357867">
    <property type="protein sequence ID" value="CAF5224833.1"/>
    <property type="molecule type" value="Genomic_DNA"/>
</dbReference>
<organism evidence="2 3">
    <name type="scientific">Rotaria magnacalcarata</name>
    <dbReference type="NCBI Taxonomy" id="392030"/>
    <lineage>
        <taxon>Eukaryota</taxon>
        <taxon>Metazoa</taxon>
        <taxon>Spiralia</taxon>
        <taxon>Gnathifera</taxon>
        <taxon>Rotifera</taxon>
        <taxon>Eurotatoria</taxon>
        <taxon>Bdelloidea</taxon>
        <taxon>Philodinida</taxon>
        <taxon>Philodinidae</taxon>
        <taxon>Rotaria</taxon>
    </lineage>
</organism>
<comment type="caution">
    <text evidence="2">The sequence shown here is derived from an EMBL/GenBank/DDBJ whole genome shotgun (WGS) entry which is preliminary data.</text>
</comment>
<feature type="non-terminal residue" evidence="2">
    <location>
        <position position="1"/>
    </location>
</feature>
<proteinExistence type="predicted"/>